<evidence type="ECO:0000256" key="6">
    <source>
        <dbReference type="PIRSR" id="PIRSR604254-1"/>
    </source>
</evidence>
<evidence type="ECO:0000256" key="2">
    <source>
        <dbReference type="ARBA" id="ARBA00008488"/>
    </source>
</evidence>
<evidence type="ECO:0000256" key="7">
    <source>
        <dbReference type="SAM" id="Phobius"/>
    </source>
</evidence>
<keyword evidence="4 7" id="KW-1133">Transmembrane helix</keyword>
<feature type="transmembrane region" description="Helical" evidence="7">
    <location>
        <begin position="62"/>
        <end position="87"/>
    </location>
</feature>
<reference evidence="8 9" key="1">
    <citation type="journal article" date="2015" name="Genome Announc.">
        <title>Expanding the biotechnology potential of lactobacilli through comparative genomics of 213 strains and associated genera.</title>
        <authorList>
            <person name="Sun Z."/>
            <person name="Harris H.M."/>
            <person name="McCann A."/>
            <person name="Guo C."/>
            <person name="Argimon S."/>
            <person name="Zhang W."/>
            <person name="Yang X."/>
            <person name="Jeffery I.B."/>
            <person name="Cooney J.C."/>
            <person name="Kagawa T.F."/>
            <person name="Liu W."/>
            <person name="Song Y."/>
            <person name="Salvetti E."/>
            <person name="Wrobel A."/>
            <person name="Rasinkangas P."/>
            <person name="Parkhill J."/>
            <person name="Rea M.C."/>
            <person name="O'Sullivan O."/>
            <person name="Ritari J."/>
            <person name="Douillard F.P."/>
            <person name="Paul Ross R."/>
            <person name="Yang R."/>
            <person name="Briner A.E."/>
            <person name="Felis G.E."/>
            <person name="de Vos W.M."/>
            <person name="Barrangou R."/>
            <person name="Klaenhammer T.R."/>
            <person name="Caufield P.W."/>
            <person name="Cui Y."/>
            <person name="Zhang H."/>
            <person name="O'Toole P.W."/>
        </authorList>
    </citation>
    <scope>NUCLEOTIDE SEQUENCE [LARGE SCALE GENOMIC DNA]</scope>
    <source>
        <strain evidence="8 9">DSM 14857</strain>
    </source>
</reference>
<evidence type="ECO:0000256" key="4">
    <source>
        <dbReference type="ARBA" id="ARBA00022989"/>
    </source>
</evidence>
<dbReference type="RefSeq" id="WP_010623467.1">
    <property type="nucleotide sequence ID" value="NZ_AZFA01000018.1"/>
</dbReference>
<comment type="similarity">
    <text evidence="2">Belongs to the UPF0073 (Hly-III) family.</text>
</comment>
<keyword evidence="9" id="KW-1185">Reference proteome</keyword>
<keyword evidence="5 7" id="KW-0472">Membrane</keyword>
<keyword evidence="3 7" id="KW-0812">Transmembrane</keyword>
<dbReference type="GO" id="GO:0046872">
    <property type="term" value="F:metal ion binding"/>
    <property type="evidence" value="ECO:0007669"/>
    <property type="project" value="UniProtKB-KW"/>
</dbReference>
<dbReference type="AlphaFoldDB" id="A0A0R1SIT4"/>
<name>A0A0R1SIT4_9LACO</name>
<accession>A0A0R1SIT4</accession>
<evidence type="ECO:0000256" key="5">
    <source>
        <dbReference type="ARBA" id="ARBA00023136"/>
    </source>
</evidence>
<dbReference type="Proteomes" id="UP000051647">
    <property type="component" value="Unassembled WGS sequence"/>
</dbReference>
<feature type="transmembrane region" description="Helical" evidence="7">
    <location>
        <begin position="177"/>
        <end position="198"/>
    </location>
</feature>
<protein>
    <submittedName>
        <fullName evidence="8">Hemolysin III</fullName>
    </submittedName>
</protein>
<dbReference type="PATRIC" id="fig|1423815.3.peg.750"/>
<feature type="binding site" evidence="6">
    <location>
        <position position="82"/>
    </location>
    <ligand>
        <name>Zn(2+)</name>
        <dbReference type="ChEBI" id="CHEBI:29105"/>
    </ligand>
</feature>
<evidence type="ECO:0000256" key="1">
    <source>
        <dbReference type="ARBA" id="ARBA00004127"/>
    </source>
</evidence>
<dbReference type="InterPro" id="IPR004254">
    <property type="entry name" value="AdipoR/HlyIII-related"/>
</dbReference>
<dbReference type="OrthoDB" id="9813689at2"/>
<feature type="transmembrane region" description="Helical" evidence="7">
    <location>
        <begin position="154"/>
        <end position="171"/>
    </location>
</feature>
<keyword evidence="6" id="KW-0862">Zinc</keyword>
<feature type="binding site" evidence="6">
    <location>
        <position position="205"/>
    </location>
    <ligand>
        <name>Zn(2+)</name>
        <dbReference type="ChEBI" id="CHEBI:29105"/>
    </ligand>
</feature>
<dbReference type="GO" id="GO:0016020">
    <property type="term" value="C:membrane"/>
    <property type="evidence" value="ECO:0007669"/>
    <property type="project" value="InterPro"/>
</dbReference>
<feature type="transmembrane region" description="Helical" evidence="7">
    <location>
        <begin position="99"/>
        <end position="117"/>
    </location>
</feature>
<feature type="binding site" evidence="6">
    <location>
        <position position="209"/>
    </location>
    <ligand>
        <name>Zn(2+)</name>
        <dbReference type="ChEBI" id="CHEBI:29105"/>
    </ligand>
</feature>
<evidence type="ECO:0000256" key="3">
    <source>
        <dbReference type="ARBA" id="ARBA00022692"/>
    </source>
</evidence>
<keyword evidence="6" id="KW-0479">Metal-binding</keyword>
<dbReference type="GO" id="GO:0140911">
    <property type="term" value="F:pore-forming activity"/>
    <property type="evidence" value="ECO:0007669"/>
    <property type="project" value="InterPro"/>
</dbReference>
<evidence type="ECO:0000313" key="9">
    <source>
        <dbReference type="Proteomes" id="UP000051647"/>
    </source>
</evidence>
<dbReference type="NCBIfam" id="TIGR01065">
    <property type="entry name" value="hlyIII"/>
    <property type="match status" value="1"/>
</dbReference>
<sequence>MKVLSKNTVKNVVPVKKYSRRYQITNEVFSAVTHGIGIILAIIGAIFLLIKGFASGDPLTITAFFIYAFTLFFLYLSSTLFHSLYFTKAKGVFQIFDHSSIFLMIAGTYTPYCLVALKSTPFAITLLSIIWILAIGGILYKIFNVGRYKYFETLLYVLMGWAIIVAMKPLYEAIGATGTWLLFFGGVAFTLGACVYLIKNLKFVHVIWHIFVMLGTALMYFSVYFYVG</sequence>
<feature type="transmembrane region" description="Helical" evidence="7">
    <location>
        <begin position="205"/>
        <end position="227"/>
    </location>
</feature>
<organism evidence="8 9">
    <name type="scientific">Companilactobacillus versmoldensis DSM 14857 = KCTC 3814</name>
    <dbReference type="NCBI Taxonomy" id="1423815"/>
    <lineage>
        <taxon>Bacteria</taxon>
        <taxon>Bacillati</taxon>
        <taxon>Bacillota</taxon>
        <taxon>Bacilli</taxon>
        <taxon>Lactobacillales</taxon>
        <taxon>Lactobacillaceae</taxon>
        <taxon>Companilactobacillus</taxon>
    </lineage>
</organism>
<dbReference type="GO" id="GO:0012505">
    <property type="term" value="C:endomembrane system"/>
    <property type="evidence" value="ECO:0007669"/>
    <property type="project" value="UniProtKB-SubCell"/>
</dbReference>
<dbReference type="PANTHER" id="PTHR20855">
    <property type="entry name" value="ADIPOR/PROGESTIN RECEPTOR-RELATED"/>
    <property type="match status" value="1"/>
</dbReference>
<dbReference type="EMBL" id="AZFA01000018">
    <property type="protein sequence ID" value="KRL66197.1"/>
    <property type="molecule type" value="Genomic_DNA"/>
</dbReference>
<dbReference type="Pfam" id="PF03006">
    <property type="entry name" value="HlyIII"/>
    <property type="match status" value="1"/>
</dbReference>
<evidence type="ECO:0000313" key="8">
    <source>
        <dbReference type="EMBL" id="KRL66197.1"/>
    </source>
</evidence>
<comment type="subcellular location">
    <subcellularLocation>
        <location evidence="1">Endomembrane system</location>
        <topology evidence="1">Multi-pass membrane protein</topology>
    </subcellularLocation>
</comment>
<comment type="caution">
    <text evidence="8">The sequence shown here is derived from an EMBL/GenBank/DDBJ whole genome shotgun (WGS) entry which is preliminary data.</text>
</comment>
<dbReference type="InterPro" id="IPR005744">
    <property type="entry name" value="Hy-lIII"/>
</dbReference>
<feature type="transmembrane region" description="Helical" evidence="7">
    <location>
        <begin position="28"/>
        <end position="50"/>
    </location>
</feature>
<dbReference type="STRING" id="1423815.FC27_GL000741"/>
<proteinExistence type="inferred from homology"/>
<dbReference type="eggNOG" id="COG1272">
    <property type="taxonomic scope" value="Bacteria"/>
</dbReference>
<gene>
    <name evidence="8" type="ORF">FC27_GL000741</name>
</gene>
<dbReference type="PANTHER" id="PTHR20855:SF129">
    <property type="entry name" value="HEMOLYSIN-3 HOMOLOG"/>
    <property type="match status" value="1"/>
</dbReference>
<feature type="transmembrane region" description="Helical" evidence="7">
    <location>
        <begin position="123"/>
        <end position="142"/>
    </location>
</feature>